<dbReference type="HOGENOM" id="CLU_2951696_0_0_0"/>
<evidence type="ECO:0000313" key="1">
    <source>
        <dbReference type="EMBL" id="CBE69017.1"/>
    </source>
</evidence>
<name>D5MGY6_METO1</name>
<organism evidence="1 2">
    <name type="scientific">Methylomirabilis oxygeniifera</name>
    <dbReference type="NCBI Taxonomy" id="671143"/>
    <lineage>
        <taxon>Bacteria</taxon>
        <taxon>Candidatus Methylomirabilota</taxon>
        <taxon>Candidatus Methylomirabilia</taxon>
        <taxon>Candidatus Methylomirabilales</taxon>
        <taxon>Candidatus Methylomirabilaceae</taxon>
        <taxon>Candidatus Methylomirabilis</taxon>
    </lineage>
</organism>
<dbReference type="STRING" id="671143.DAMO_1967"/>
<dbReference type="EMBL" id="FP565575">
    <property type="protein sequence ID" value="CBE69017.1"/>
    <property type="molecule type" value="Genomic_DNA"/>
</dbReference>
<accession>D5MGY6</accession>
<evidence type="ECO:0000313" key="2">
    <source>
        <dbReference type="Proteomes" id="UP000006898"/>
    </source>
</evidence>
<protein>
    <submittedName>
        <fullName evidence="1">Uncharacterized protein</fullName>
    </submittedName>
</protein>
<sequence>MHTGAGNMRWSDRPLGRRLRAYLARAWRIQYSEHSRPYGQGAVVGGMCLRGLSGCYEGV</sequence>
<gene>
    <name evidence="1" type="ORF">DAMO_1967</name>
</gene>
<dbReference type="KEGG" id="mox:DAMO_1967"/>
<reference evidence="1 2" key="1">
    <citation type="journal article" date="2010" name="Nature">
        <title>Nitrite-driven anaerobic methane oxidation by oxygenic bacteria.</title>
        <authorList>
            <person name="Ettwig K.F."/>
            <person name="Butler M.K."/>
            <person name="Le Paslier D."/>
            <person name="Pelletier E."/>
            <person name="Mangenot S."/>
            <person name="Kuypers M.M.M."/>
            <person name="Schreiber F."/>
            <person name="Dutilh B.E."/>
            <person name="Zedelius J."/>
            <person name="de Beer D."/>
            <person name="Gloerich J."/>
            <person name="Wessels H.J.C.T."/>
            <person name="van Allen T."/>
            <person name="Luesken F."/>
            <person name="Wu M."/>
            <person name="van de Pas-Schoonen K.T."/>
            <person name="Op den Camp H.J.M."/>
            <person name="Janssen-Megens E.M."/>
            <person name="Francoijs K-J."/>
            <person name="Stunnenberg H."/>
            <person name="Weissenbach J."/>
            <person name="Jetten M.S.M."/>
            <person name="Strous M."/>
        </authorList>
    </citation>
    <scope>NUCLEOTIDE SEQUENCE [LARGE SCALE GENOMIC DNA]</scope>
</reference>
<dbReference type="Proteomes" id="UP000006898">
    <property type="component" value="Chromosome"/>
</dbReference>
<proteinExistence type="predicted"/>
<dbReference type="AlphaFoldDB" id="D5MGY6"/>